<feature type="region of interest" description="Disordered" evidence="1">
    <location>
        <begin position="223"/>
        <end position="268"/>
    </location>
</feature>
<sequence length="506" mass="57605">MLLRIPVPRSPTRLIHLLRPAILLPHLRVTTPAILSMRHRRRPRVPTRRRRHHHHPAPPVLRYRLRLTSTQAPASTVAPLHLGRRGLPDRCLLLAINHLITLRVQHILLLMHLQVTSPAPLRHLRAVLTLLLEEATLHRAMPPRPHNCRTVLNLLRLRLLTLHRTDTLIRAMGHLLLFQPLLAVRHRHMAYLRYLLCHKGTNSHETETTAIARGIKIVEIDSGNMENSTAPKASSTPKVEQAKAASIASGTPESRQAATVSEHDADDDDDWTWEEKTIFQEPPKTHQPDPIGKPLPGPLDYHDNIMLPPAWNATCITSEFVKEDNLEEFSRPIRETEFFSTLKYDPVFWKPAPSTKVARKQPVVREKPFKSSRLPGFPSLPPKPPTPETRFANNRKRTWEDSPYQQSPGSSYQEGERRDHGHKRQKGEPHPGYEHASPYARRGRDDDRSIDRYRTQRPERAEHATGDVHFNASGDSREAGHSSRDREGYHARKEAGNAAISGNTAS</sequence>
<organism evidence="2 3">
    <name type="scientific">Colletotrichum karsti</name>
    <dbReference type="NCBI Taxonomy" id="1095194"/>
    <lineage>
        <taxon>Eukaryota</taxon>
        <taxon>Fungi</taxon>
        <taxon>Dikarya</taxon>
        <taxon>Ascomycota</taxon>
        <taxon>Pezizomycotina</taxon>
        <taxon>Sordariomycetes</taxon>
        <taxon>Hypocreomycetidae</taxon>
        <taxon>Glomerellales</taxon>
        <taxon>Glomerellaceae</taxon>
        <taxon>Colletotrichum</taxon>
        <taxon>Colletotrichum boninense species complex</taxon>
    </lineage>
</organism>
<name>A0A9P6LIY1_9PEZI</name>
<feature type="compositionally biased region" description="Pro residues" evidence="1">
    <location>
        <begin position="378"/>
        <end position="387"/>
    </location>
</feature>
<dbReference type="GeneID" id="62163533"/>
<feature type="compositionally biased region" description="Polar residues" evidence="1">
    <location>
        <begin position="224"/>
        <end position="238"/>
    </location>
</feature>
<dbReference type="OrthoDB" id="3550095at2759"/>
<evidence type="ECO:0000256" key="1">
    <source>
        <dbReference type="SAM" id="MobiDB-lite"/>
    </source>
</evidence>
<reference evidence="2" key="1">
    <citation type="submission" date="2020-03" db="EMBL/GenBank/DDBJ databases">
        <authorList>
            <person name="He L."/>
        </authorList>
    </citation>
    <scope>NUCLEOTIDE SEQUENCE</scope>
    <source>
        <strain evidence="2">CkLH20</strain>
    </source>
</reference>
<keyword evidence="3" id="KW-1185">Reference proteome</keyword>
<evidence type="ECO:0000313" key="2">
    <source>
        <dbReference type="EMBL" id="KAF9874606.1"/>
    </source>
</evidence>
<feature type="compositionally biased region" description="Basic and acidic residues" evidence="1">
    <location>
        <begin position="442"/>
        <end position="466"/>
    </location>
</feature>
<gene>
    <name evidence="2" type="ORF">CkaCkLH20_07743</name>
</gene>
<comment type="caution">
    <text evidence="2">The sequence shown here is derived from an EMBL/GenBank/DDBJ whole genome shotgun (WGS) entry which is preliminary data.</text>
</comment>
<feature type="compositionally biased region" description="Polar residues" evidence="1">
    <location>
        <begin position="248"/>
        <end position="259"/>
    </location>
</feature>
<dbReference type="RefSeq" id="XP_038744067.1">
    <property type="nucleotide sequence ID" value="XM_038890459.1"/>
</dbReference>
<evidence type="ECO:0000313" key="3">
    <source>
        <dbReference type="Proteomes" id="UP000781932"/>
    </source>
</evidence>
<feature type="compositionally biased region" description="Basic and acidic residues" evidence="1">
    <location>
        <begin position="475"/>
        <end position="495"/>
    </location>
</feature>
<accession>A0A9P6LIY1</accession>
<feature type="compositionally biased region" description="Low complexity" evidence="1">
    <location>
        <begin position="402"/>
        <end position="413"/>
    </location>
</feature>
<dbReference type="Proteomes" id="UP000781932">
    <property type="component" value="Unassembled WGS sequence"/>
</dbReference>
<dbReference type="EMBL" id="JAATWM020000025">
    <property type="protein sequence ID" value="KAF9874606.1"/>
    <property type="molecule type" value="Genomic_DNA"/>
</dbReference>
<dbReference type="AlphaFoldDB" id="A0A9P6LIY1"/>
<reference evidence="2" key="2">
    <citation type="submission" date="2020-11" db="EMBL/GenBank/DDBJ databases">
        <title>Whole genome sequencing of Colletotrichum sp.</title>
        <authorList>
            <person name="Li H."/>
        </authorList>
    </citation>
    <scope>NUCLEOTIDE SEQUENCE</scope>
    <source>
        <strain evidence="2">CkLH20</strain>
    </source>
</reference>
<feature type="region of interest" description="Disordered" evidence="1">
    <location>
        <begin position="354"/>
        <end position="506"/>
    </location>
</feature>
<protein>
    <submittedName>
        <fullName evidence="2">Zinc knuckle domain containing protein</fullName>
    </submittedName>
</protein>
<proteinExistence type="predicted"/>